<dbReference type="CDD" id="cd16027">
    <property type="entry name" value="SGSH"/>
    <property type="match status" value="1"/>
</dbReference>
<protein>
    <submittedName>
        <fullName evidence="3">Sulfatase</fullName>
    </submittedName>
</protein>
<evidence type="ECO:0000313" key="4">
    <source>
        <dbReference type="Proteomes" id="UP000422221"/>
    </source>
</evidence>
<dbReference type="InterPro" id="IPR017850">
    <property type="entry name" value="Alkaline_phosphatase_core_sf"/>
</dbReference>
<dbReference type="Gene3D" id="3.40.720.10">
    <property type="entry name" value="Alkaline Phosphatase, subunit A"/>
    <property type="match status" value="1"/>
</dbReference>
<accession>A0A7J4XNB1</accession>
<proteinExistence type="predicted"/>
<dbReference type="InterPro" id="IPR000917">
    <property type="entry name" value="Sulfatase_N"/>
</dbReference>
<dbReference type="Proteomes" id="UP000422221">
    <property type="component" value="Unassembled WGS sequence"/>
</dbReference>
<comment type="caution">
    <text evidence="3">The sequence shown here is derived from an EMBL/GenBank/DDBJ whole genome shotgun (WGS) entry which is preliminary data.</text>
</comment>
<name>A0A7J4XNB1_9BACE</name>
<evidence type="ECO:0000313" key="3">
    <source>
        <dbReference type="EMBL" id="KAA3769500.1"/>
    </source>
</evidence>
<dbReference type="AlphaFoldDB" id="A0A7J4XNB1"/>
<dbReference type="PANTHER" id="PTHR43751:SF1">
    <property type="entry name" value="SULFATASE ATSG-RELATED"/>
    <property type="match status" value="1"/>
</dbReference>
<sequence>MRSYLLTLFSGLPLFTSWGVTPAGTDSPNIVVILADDLGSNELSCYGGENLITPHIDRIATEGMRFTNNYASCAMSVPLRASLYTGLYPAHHGSFQNHKASYPDIKSVTHYLSQAGYRVGRAGKQHTNPRSVFDFEEISGFETICTSRTAEYTIDGIRKFITKDNKPFCLFVCSIHPHAPWTWGNPEEFDKEKIVLPPNCVDNDETRELFRRYLAEIRALDNEVGSVLEVLGSTGQLDNTLIIFLGEQGPKFPFGKWTCWQYGTHSAMLARYPKTIKPRSTTDAIVQYEDILPTLMDFIGNGTIGQIDGRSFLPVLQGKKKEHRKWAYCMHNNVPEGNPYPVRSIQDKRYKLILNLKHDQPFFLKHMMGKKNKDEMWESWLQQAGQNEQARFLVDHYTTRPAIEFYDLKNDPWELNNIATERKHTKRIATMQAALEKWMTEQGDTGAEMDIRKKQ</sequence>
<dbReference type="EMBL" id="VWMK01000002">
    <property type="protein sequence ID" value="KAA3769500.1"/>
    <property type="molecule type" value="Genomic_DNA"/>
</dbReference>
<dbReference type="PANTHER" id="PTHR43751">
    <property type="entry name" value="SULFATASE"/>
    <property type="match status" value="1"/>
</dbReference>
<feature type="modified residue" description="3-oxoalanine (Ser)" evidence="1">
    <location>
        <position position="76"/>
    </location>
</feature>
<gene>
    <name evidence="3" type="ORF">F3F73_03525</name>
</gene>
<evidence type="ECO:0000256" key="1">
    <source>
        <dbReference type="PIRSR" id="PIRSR600917-52"/>
    </source>
</evidence>
<dbReference type="SUPFAM" id="SSF53649">
    <property type="entry name" value="Alkaline phosphatase-like"/>
    <property type="match status" value="1"/>
</dbReference>
<organism evidence="3 4">
    <name type="scientific">Bacteroides salyersiae</name>
    <dbReference type="NCBI Taxonomy" id="291644"/>
    <lineage>
        <taxon>Bacteria</taxon>
        <taxon>Pseudomonadati</taxon>
        <taxon>Bacteroidota</taxon>
        <taxon>Bacteroidia</taxon>
        <taxon>Bacteroidales</taxon>
        <taxon>Bacteroidaceae</taxon>
        <taxon>Bacteroides</taxon>
    </lineage>
</organism>
<dbReference type="InterPro" id="IPR052701">
    <property type="entry name" value="GAG_Ulvan_Degrading_Sulfatases"/>
</dbReference>
<evidence type="ECO:0000259" key="2">
    <source>
        <dbReference type="Pfam" id="PF00884"/>
    </source>
</evidence>
<dbReference type="RefSeq" id="WP_129647664.1">
    <property type="nucleotide sequence ID" value="NZ_JADMVJ010000007.1"/>
</dbReference>
<dbReference type="Pfam" id="PF00884">
    <property type="entry name" value="Sulfatase"/>
    <property type="match status" value="1"/>
</dbReference>
<reference evidence="3 4" key="1">
    <citation type="journal article" date="2019" name="Nat. Med.">
        <title>A library of human gut bacterial isolates paired with longitudinal multiomics data enables mechanistic microbiome research.</title>
        <authorList>
            <person name="Poyet M."/>
            <person name="Groussin M."/>
            <person name="Gibbons S.M."/>
            <person name="Avila-Pacheco J."/>
            <person name="Jiang X."/>
            <person name="Kearney S.M."/>
            <person name="Perrotta A.R."/>
            <person name="Berdy B."/>
            <person name="Zhao S."/>
            <person name="Lieberman T.D."/>
            <person name="Swanson P.K."/>
            <person name="Smith M."/>
            <person name="Roesemann S."/>
            <person name="Alexander J.E."/>
            <person name="Rich S.A."/>
            <person name="Livny J."/>
            <person name="Vlamakis H."/>
            <person name="Clish C."/>
            <person name="Bullock K."/>
            <person name="Deik A."/>
            <person name="Scott J."/>
            <person name="Pierce K.A."/>
            <person name="Xavier R.J."/>
            <person name="Alm E.J."/>
        </authorList>
    </citation>
    <scope>NUCLEOTIDE SEQUENCE [LARGE SCALE GENOMIC DNA]</scope>
    <source>
        <strain evidence="3 4">BIOML-A10</strain>
    </source>
</reference>
<comment type="PTM">
    <text evidence="1">The conversion to 3-oxoalanine (also known as C-formylglycine, FGly), of a serine or cysteine residue in prokaryotes and of a cysteine residue in eukaryotes, is critical for catalytic activity.</text>
</comment>
<feature type="domain" description="Sulfatase N-terminal" evidence="2">
    <location>
        <begin position="28"/>
        <end position="300"/>
    </location>
</feature>